<organism evidence="2">
    <name type="scientific">uncultured Woeseiaceae bacterium</name>
    <dbReference type="NCBI Taxonomy" id="1983305"/>
    <lineage>
        <taxon>Bacteria</taxon>
        <taxon>Pseudomonadati</taxon>
        <taxon>Pseudomonadota</taxon>
        <taxon>Gammaproteobacteria</taxon>
        <taxon>Woeseiales</taxon>
        <taxon>Woeseiaceae</taxon>
        <taxon>environmental samples</taxon>
    </lineage>
</organism>
<feature type="transmembrane region" description="Helical" evidence="1">
    <location>
        <begin position="77"/>
        <end position="99"/>
    </location>
</feature>
<protein>
    <submittedName>
        <fullName evidence="2">Uncharacterized protein</fullName>
    </submittedName>
</protein>
<keyword evidence="1" id="KW-0472">Membrane</keyword>
<proteinExistence type="predicted"/>
<keyword evidence="1" id="KW-0812">Transmembrane</keyword>
<dbReference type="AlphaFoldDB" id="A0A7D9D2M2"/>
<reference evidence="2" key="1">
    <citation type="submission" date="2019-07" db="EMBL/GenBank/DDBJ databases">
        <authorList>
            <person name="Weber M."/>
            <person name="Kostadinov I."/>
            <person name="Kostadinov D I."/>
        </authorList>
    </citation>
    <scope>NUCLEOTIDE SEQUENCE</scope>
    <source>
        <strain evidence="2">Gfbio:sag-sample-m06:053724c1-46a9-4a36-b237-ea2bf867836b</strain>
    </source>
</reference>
<evidence type="ECO:0000313" key="2">
    <source>
        <dbReference type="EMBL" id="VUX56183.1"/>
    </source>
</evidence>
<dbReference type="EMBL" id="LR633967">
    <property type="protein sequence ID" value="VUX56183.1"/>
    <property type="molecule type" value="Genomic_DNA"/>
</dbReference>
<gene>
    <name evidence="2" type="ORF">JTBM06_V1_370007</name>
</gene>
<feature type="transmembrane region" description="Helical" evidence="1">
    <location>
        <begin position="47"/>
        <end position="65"/>
    </location>
</feature>
<name>A0A7D9D2M2_9GAMM</name>
<evidence type="ECO:0000256" key="1">
    <source>
        <dbReference type="SAM" id="Phobius"/>
    </source>
</evidence>
<keyword evidence="1" id="KW-1133">Transmembrane helix</keyword>
<sequence length="128" mass="14636">MSREKSASLIFGVLIFLVPFAYNFFVPTDPAIINANDYTFRAALSSPMLWGYAVPVVIICTFLIVRTTAMTVPTKIIYLVFTWLIFPIAALLLMHRLYWYKPFDIPTTLEEQRAILRANVERLKDGDG</sequence>
<accession>A0A7D9D2M2</accession>